<sequence length="28" mass="3522">MCFHYLEKYLVFLFKHLQLNVTRENFGM</sequence>
<dbReference type="EMBL" id="GBRH01200568">
    <property type="protein sequence ID" value="JAD97327.1"/>
    <property type="molecule type" value="Transcribed_RNA"/>
</dbReference>
<protein>
    <submittedName>
        <fullName evidence="1">Uncharacterized protein</fullName>
    </submittedName>
</protein>
<reference evidence="1" key="2">
    <citation type="journal article" date="2015" name="Data Brief">
        <title>Shoot transcriptome of the giant reed, Arundo donax.</title>
        <authorList>
            <person name="Barrero R.A."/>
            <person name="Guerrero F.D."/>
            <person name="Moolhuijzen P."/>
            <person name="Goolsby J.A."/>
            <person name="Tidwell J."/>
            <person name="Bellgard S.E."/>
            <person name="Bellgard M.I."/>
        </authorList>
    </citation>
    <scope>NUCLEOTIDE SEQUENCE</scope>
    <source>
        <tissue evidence="1">Shoot tissue taken approximately 20 cm above the soil surface</tissue>
    </source>
</reference>
<proteinExistence type="predicted"/>
<name>A0A0A9EMP7_ARUDO</name>
<organism evidence="1">
    <name type="scientific">Arundo donax</name>
    <name type="common">Giant reed</name>
    <name type="synonym">Donax arundinaceus</name>
    <dbReference type="NCBI Taxonomy" id="35708"/>
    <lineage>
        <taxon>Eukaryota</taxon>
        <taxon>Viridiplantae</taxon>
        <taxon>Streptophyta</taxon>
        <taxon>Embryophyta</taxon>
        <taxon>Tracheophyta</taxon>
        <taxon>Spermatophyta</taxon>
        <taxon>Magnoliopsida</taxon>
        <taxon>Liliopsida</taxon>
        <taxon>Poales</taxon>
        <taxon>Poaceae</taxon>
        <taxon>PACMAD clade</taxon>
        <taxon>Arundinoideae</taxon>
        <taxon>Arundineae</taxon>
        <taxon>Arundo</taxon>
    </lineage>
</organism>
<evidence type="ECO:0000313" key="1">
    <source>
        <dbReference type="EMBL" id="JAD97327.1"/>
    </source>
</evidence>
<accession>A0A0A9EMP7</accession>
<reference evidence="1" key="1">
    <citation type="submission" date="2014-09" db="EMBL/GenBank/DDBJ databases">
        <authorList>
            <person name="Magalhaes I.L.F."/>
            <person name="Oliveira U."/>
            <person name="Santos F.R."/>
            <person name="Vidigal T.H.D.A."/>
            <person name="Brescovit A.D."/>
            <person name="Santos A.J."/>
        </authorList>
    </citation>
    <scope>NUCLEOTIDE SEQUENCE</scope>
    <source>
        <tissue evidence="1">Shoot tissue taken approximately 20 cm above the soil surface</tissue>
    </source>
</reference>
<dbReference type="AlphaFoldDB" id="A0A0A9EMP7"/>